<proteinExistence type="inferred from homology"/>
<dbReference type="GO" id="GO:1902208">
    <property type="term" value="P:regulation of bacterial-type flagellum assembly"/>
    <property type="evidence" value="ECO:0007669"/>
    <property type="project" value="UniProtKB-UniRule"/>
</dbReference>
<dbReference type="Proteomes" id="UP000732377">
    <property type="component" value="Unassembled WGS sequence"/>
</dbReference>
<dbReference type="EMBL" id="PIUK01000069">
    <property type="protein sequence ID" value="MBY6276269.1"/>
    <property type="molecule type" value="Genomic_DNA"/>
</dbReference>
<dbReference type="InterPro" id="IPR003751">
    <property type="entry name" value="CsrA"/>
</dbReference>
<sequence>MLVLTRRVEESILIGDDIEIKILQVRGAGAQAVVRLGIVAPKSVTILRKEIYDEVVDANRQAAQAAAPLPADLLRALGGAAPGPDPEEGPGGEQPG</sequence>
<comment type="similarity">
    <text evidence="6">Belongs to the CsrA/RsmA family.</text>
</comment>
<evidence type="ECO:0000256" key="5">
    <source>
        <dbReference type="ARBA" id="ARBA00022884"/>
    </source>
</evidence>
<keyword evidence="4 6" id="KW-0810">Translation regulation</keyword>
<dbReference type="FunFam" id="2.60.40.4380:FF:000002">
    <property type="entry name" value="Translational regulator CsrA"/>
    <property type="match status" value="1"/>
</dbReference>
<dbReference type="AlphaFoldDB" id="A0A953I925"/>
<dbReference type="HAMAP" id="MF_00167">
    <property type="entry name" value="CsrA"/>
    <property type="match status" value="1"/>
</dbReference>
<organism evidence="8 9">
    <name type="scientific">Symbiobacterium thermophilum</name>
    <dbReference type="NCBI Taxonomy" id="2734"/>
    <lineage>
        <taxon>Bacteria</taxon>
        <taxon>Bacillati</taxon>
        <taxon>Bacillota</taxon>
        <taxon>Clostridia</taxon>
        <taxon>Eubacteriales</taxon>
        <taxon>Symbiobacteriaceae</taxon>
        <taxon>Symbiobacterium</taxon>
    </lineage>
</organism>
<dbReference type="PANTHER" id="PTHR34984:SF1">
    <property type="entry name" value="CARBON STORAGE REGULATOR"/>
    <property type="match status" value="1"/>
</dbReference>
<protein>
    <recommendedName>
        <fullName evidence="6">Translational regulator CsrA</fullName>
    </recommendedName>
</protein>
<dbReference type="GO" id="GO:0006109">
    <property type="term" value="P:regulation of carbohydrate metabolic process"/>
    <property type="evidence" value="ECO:0007669"/>
    <property type="project" value="InterPro"/>
</dbReference>
<dbReference type="SUPFAM" id="SSF117130">
    <property type="entry name" value="CsrA-like"/>
    <property type="match status" value="1"/>
</dbReference>
<keyword evidence="5 6" id="KW-0694">RNA-binding</keyword>
<dbReference type="Gene3D" id="2.60.40.4380">
    <property type="entry name" value="Translational regulator CsrA"/>
    <property type="match status" value="1"/>
</dbReference>
<comment type="subcellular location">
    <subcellularLocation>
        <location evidence="6">Cytoplasm</location>
    </subcellularLocation>
</comment>
<evidence type="ECO:0000256" key="6">
    <source>
        <dbReference type="HAMAP-Rule" id="MF_00167"/>
    </source>
</evidence>
<comment type="caution">
    <text evidence="8">The sequence shown here is derived from an EMBL/GenBank/DDBJ whole genome shotgun (WGS) entry which is preliminary data.</text>
</comment>
<dbReference type="NCBIfam" id="NF002469">
    <property type="entry name" value="PRK01712.1"/>
    <property type="match status" value="1"/>
</dbReference>
<dbReference type="InterPro" id="IPR036107">
    <property type="entry name" value="CsrA_sf"/>
</dbReference>
<evidence type="ECO:0000313" key="8">
    <source>
        <dbReference type="EMBL" id="MBY6276269.1"/>
    </source>
</evidence>
<dbReference type="NCBIfam" id="TIGR00202">
    <property type="entry name" value="csrA"/>
    <property type="match status" value="1"/>
</dbReference>
<dbReference type="RefSeq" id="WP_273379270.1">
    <property type="nucleotide sequence ID" value="NZ_JACSIR010000046.1"/>
</dbReference>
<dbReference type="Pfam" id="PF02599">
    <property type="entry name" value="CsrA"/>
    <property type="match status" value="1"/>
</dbReference>
<accession>A0A953I925</accession>
<gene>
    <name evidence="6 8" type="primary">csrA</name>
    <name evidence="8" type="ORF">CWE10_08610</name>
</gene>
<comment type="function">
    <text evidence="6">A translational regulator that binds mRNA to regulate translation initiation and/or mRNA stability. Usually binds in the 5'-UTR at or near the Shine-Dalgarno sequence preventing ribosome-binding, thus repressing translation. Its main target seems to be the major flagellin gene, while its function is anatagonized by FliW.</text>
</comment>
<dbReference type="GO" id="GO:0005829">
    <property type="term" value="C:cytosol"/>
    <property type="evidence" value="ECO:0007669"/>
    <property type="project" value="TreeGrafter"/>
</dbReference>
<dbReference type="GO" id="GO:0006402">
    <property type="term" value="P:mRNA catabolic process"/>
    <property type="evidence" value="ECO:0007669"/>
    <property type="project" value="InterPro"/>
</dbReference>
<name>A0A953I925_SYMTR</name>
<comment type="subunit">
    <text evidence="6">Homodimer; the beta-strands of each monomer intercalate to form a hydrophobic core, while the alpha-helices form wings that extend away from the core.</text>
</comment>
<evidence type="ECO:0000313" key="9">
    <source>
        <dbReference type="Proteomes" id="UP000732377"/>
    </source>
</evidence>
<evidence type="ECO:0000256" key="3">
    <source>
        <dbReference type="ARBA" id="ARBA00022795"/>
    </source>
</evidence>
<dbReference type="PANTHER" id="PTHR34984">
    <property type="entry name" value="CARBON STORAGE REGULATOR"/>
    <property type="match status" value="1"/>
</dbReference>
<keyword evidence="1 6" id="KW-0963">Cytoplasm</keyword>
<evidence type="ECO:0000256" key="2">
    <source>
        <dbReference type="ARBA" id="ARBA00022491"/>
    </source>
</evidence>
<evidence type="ECO:0000256" key="7">
    <source>
        <dbReference type="SAM" id="MobiDB-lite"/>
    </source>
</evidence>
<feature type="region of interest" description="Disordered" evidence="7">
    <location>
        <begin position="76"/>
        <end position="96"/>
    </location>
</feature>
<keyword evidence="3 6" id="KW-1005">Bacterial flagellum biogenesis</keyword>
<dbReference type="GO" id="GO:0044781">
    <property type="term" value="P:bacterial-type flagellum organization"/>
    <property type="evidence" value="ECO:0007669"/>
    <property type="project" value="UniProtKB-KW"/>
</dbReference>
<dbReference type="GO" id="GO:0045947">
    <property type="term" value="P:negative regulation of translational initiation"/>
    <property type="evidence" value="ECO:0007669"/>
    <property type="project" value="UniProtKB-UniRule"/>
</dbReference>
<keyword evidence="2 6" id="KW-0678">Repressor</keyword>
<evidence type="ECO:0000256" key="4">
    <source>
        <dbReference type="ARBA" id="ARBA00022845"/>
    </source>
</evidence>
<reference evidence="8" key="1">
    <citation type="submission" date="2017-11" db="EMBL/GenBank/DDBJ databases">
        <title>Three new genomes from thermophilic consortium.</title>
        <authorList>
            <person name="Quaggio R."/>
            <person name="Amgarten D."/>
            <person name="Setubal J.C."/>
        </authorList>
    </citation>
    <scope>NUCLEOTIDE SEQUENCE</scope>
    <source>
        <strain evidence="8">ZCTH01-B2</strain>
    </source>
</reference>
<dbReference type="GO" id="GO:0048027">
    <property type="term" value="F:mRNA 5'-UTR binding"/>
    <property type="evidence" value="ECO:0007669"/>
    <property type="project" value="UniProtKB-UniRule"/>
</dbReference>
<evidence type="ECO:0000256" key="1">
    <source>
        <dbReference type="ARBA" id="ARBA00022490"/>
    </source>
</evidence>